<evidence type="ECO:0000256" key="3">
    <source>
        <dbReference type="ARBA" id="ARBA00022692"/>
    </source>
</evidence>
<evidence type="ECO:0000256" key="9">
    <source>
        <dbReference type="RuleBase" id="RU361221"/>
    </source>
</evidence>
<dbReference type="GO" id="GO:0005794">
    <property type="term" value="C:Golgi apparatus"/>
    <property type="evidence" value="ECO:0007669"/>
    <property type="project" value="TreeGrafter"/>
</dbReference>
<proteinExistence type="inferred from homology"/>
<feature type="transmembrane region" description="Helical" evidence="9">
    <location>
        <begin position="522"/>
        <end position="547"/>
    </location>
</feature>
<keyword evidence="12" id="KW-1185">Reference proteome</keyword>
<dbReference type="Gene3D" id="1.10.3080.10">
    <property type="entry name" value="Clc chloride channel"/>
    <property type="match status" value="1"/>
</dbReference>
<dbReference type="InterPro" id="IPR046342">
    <property type="entry name" value="CBS_dom_sf"/>
</dbReference>
<dbReference type="AlphaFoldDB" id="A0A6G1HIZ3"/>
<feature type="domain" description="CBS" evidence="10">
    <location>
        <begin position="705"/>
        <end position="762"/>
    </location>
</feature>
<keyword evidence="2 9" id="KW-0813">Transport</keyword>
<keyword evidence="3 9" id="KW-0812">Transmembrane</keyword>
<evidence type="ECO:0000256" key="4">
    <source>
        <dbReference type="ARBA" id="ARBA00022989"/>
    </source>
</evidence>
<feature type="transmembrane region" description="Helical" evidence="9">
    <location>
        <begin position="294"/>
        <end position="317"/>
    </location>
</feature>
<dbReference type="GO" id="GO:0005769">
    <property type="term" value="C:early endosome"/>
    <property type="evidence" value="ECO:0007669"/>
    <property type="project" value="TreeGrafter"/>
</dbReference>
<dbReference type="OrthoDB" id="44789at2759"/>
<protein>
    <recommendedName>
        <fullName evidence="9">Chloride channel protein</fullName>
    </recommendedName>
</protein>
<keyword evidence="8" id="KW-0129">CBS domain</keyword>
<dbReference type="CDD" id="cd03684">
    <property type="entry name" value="ClC_3_like"/>
    <property type="match status" value="1"/>
</dbReference>
<evidence type="ECO:0000259" key="10">
    <source>
        <dbReference type="PROSITE" id="PS51371"/>
    </source>
</evidence>
<dbReference type="InterPro" id="IPR000644">
    <property type="entry name" value="CBS_dom"/>
</dbReference>
<evidence type="ECO:0000256" key="8">
    <source>
        <dbReference type="PROSITE-ProRule" id="PRU00703"/>
    </source>
</evidence>
<evidence type="ECO:0000256" key="1">
    <source>
        <dbReference type="ARBA" id="ARBA00004141"/>
    </source>
</evidence>
<dbReference type="Pfam" id="PF00654">
    <property type="entry name" value="Voltage_CLC"/>
    <property type="match status" value="1"/>
</dbReference>
<dbReference type="SUPFAM" id="SSF81340">
    <property type="entry name" value="Clc chloride channel"/>
    <property type="match status" value="1"/>
</dbReference>
<feature type="transmembrane region" description="Helical" evidence="9">
    <location>
        <begin position="86"/>
        <end position="110"/>
    </location>
</feature>
<dbReference type="GO" id="GO:0005886">
    <property type="term" value="C:plasma membrane"/>
    <property type="evidence" value="ECO:0007669"/>
    <property type="project" value="TreeGrafter"/>
</dbReference>
<keyword evidence="4 9" id="KW-1133">Transmembrane helix</keyword>
<feature type="transmembrane region" description="Helical" evidence="9">
    <location>
        <begin position="159"/>
        <end position="179"/>
    </location>
</feature>
<evidence type="ECO:0000256" key="2">
    <source>
        <dbReference type="ARBA" id="ARBA00022448"/>
    </source>
</evidence>
<dbReference type="Proteomes" id="UP000799640">
    <property type="component" value="Unassembled WGS sequence"/>
</dbReference>
<sequence>MAHHPTERTHLLYPRLHADDDARSLRSAISKEEGALAATAVGERLPYNDYTTIDWLHDLIKEAYRRRAIHGEPGIRGSLFAAFDACSGWIAVTLIGVLMALVACAVDLAVATVSDLKFGYCSLNPLLSREACCRSAGAEDEDGQCKEFTLWSTSFGPQFGIYVAWAVLFGVISSFITMFSKRSLPRSAPGHGDKHHDNPKFNLPVSSTQTGKSMYMSAGSGIPEIKTILAGFVIPHFLDLRVLFLKGIGAVFSVATGMALGKEGPFVHMAACLGHFVANLFPKYKENGKQFREILTAACASGLSAAFGAPIGGVLFAYEELSCYFPRKVLWRTFLCSMVAAMTLRALNPHKTGKLVLFETNYGTSYQPHHYLVFVLIGIAGGLWGGTFTNANYLWARWFRKHSIIRNNPVFEVFLIILVTAALQFPNPATRAPGDAIIRNLLVDCKSIGDHPSWVCDSEASPHRGTYVAWLAYGTLVQLASTTITFGLKVPAGIIIPALDGGALFGRLIGQWVAGTHISPGIFAMVGAAAFLAGVTRMTISLCVIMFELTGELEYVLPHMIAILCAKWTADLLSKESIYDLAQSVLGHPFLNADEAMELVETQGAFVEQLIPPAETMAELTIAVPPSNKVARRVLEEKLGFLERRGLMDGGVVLVQHGGVLQGYMAQNELDYGLKELGAGFGADAEVRLLGYATVEGEFDLSVFVDRAPVSICAKAPMEVAVEIFTKLGVRYLCVTEEGTGRLVGFVIKKRVLSYLDSLKHH</sequence>
<comment type="similarity">
    <text evidence="9">Belongs to the chloride channel (TC 2.A.49) family.</text>
</comment>
<comment type="subcellular location">
    <subcellularLocation>
        <location evidence="1 9">Membrane</location>
        <topology evidence="1 9">Multi-pass membrane protein</topology>
    </subcellularLocation>
</comment>
<evidence type="ECO:0000313" key="11">
    <source>
        <dbReference type="EMBL" id="KAF2395980.1"/>
    </source>
</evidence>
<feature type="transmembrane region" description="Helical" evidence="9">
    <location>
        <begin position="369"/>
        <end position="389"/>
    </location>
</feature>
<dbReference type="EMBL" id="ML996709">
    <property type="protein sequence ID" value="KAF2395980.1"/>
    <property type="molecule type" value="Genomic_DNA"/>
</dbReference>
<keyword evidence="5 9" id="KW-0406">Ion transport</keyword>
<gene>
    <name evidence="11" type="ORF">EJ06DRAFT_484439</name>
</gene>
<dbReference type="PROSITE" id="PS51371">
    <property type="entry name" value="CBS"/>
    <property type="match status" value="1"/>
</dbReference>
<dbReference type="InterPro" id="IPR001807">
    <property type="entry name" value="ClC"/>
</dbReference>
<dbReference type="InterPro" id="IPR014743">
    <property type="entry name" value="Cl-channel_core"/>
</dbReference>
<dbReference type="PRINTS" id="PR00762">
    <property type="entry name" value="CLCHANNEL"/>
</dbReference>
<name>A0A6G1HIZ3_9PEZI</name>
<reference evidence="11" key="1">
    <citation type="journal article" date="2020" name="Stud. Mycol.">
        <title>101 Dothideomycetes genomes: a test case for predicting lifestyles and emergence of pathogens.</title>
        <authorList>
            <person name="Haridas S."/>
            <person name="Albert R."/>
            <person name="Binder M."/>
            <person name="Bloem J."/>
            <person name="Labutti K."/>
            <person name="Salamov A."/>
            <person name="Andreopoulos B."/>
            <person name="Baker S."/>
            <person name="Barry K."/>
            <person name="Bills G."/>
            <person name="Bluhm B."/>
            <person name="Cannon C."/>
            <person name="Castanera R."/>
            <person name="Culley D."/>
            <person name="Daum C."/>
            <person name="Ezra D."/>
            <person name="Gonzalez J."/>
            <person name="Henrissat B."/>
            <person name="Kuo A."/>
            <person name="Liang C."/>
            <person name="Lipzen A."/>
            <person name="Lutzoni F."/>
            <person name="Magnuson J."/>
            <person name="Mondo S."/>
            <person name="Nolan M."/>
            <person name="Ohm R."/>
            <person name="Pangilinan J."/>
            <person name="Park H.-J."/>
            <person name="Ramirez L."/>
            <person name="Alfaro M."/>
            <person name="Sun H."/>
            <person name="Tritt A."/>
            <person name="Yoshinaga Y."/>
            <person name="Zwiers L.-H."/>
            <person name="Turgeon B."/>
            <person name="Goodwin S."/>
            <person name="Spatafora J."/>
            <person name="Crous P."/>
            <person name="Grigoriev I."/>
        </authorList>
    </citation>
    <scope>NUCLEOTIDE SEQUENCE</scope>
    <source>
        <strain evidence="11">CBS 262.69</strain>
    </source>
</reference>
<keyword evidence="6 9" id="KW-0472">Membrane</keyword>
<feature type="transmembrane region" description="Helical" evidence="9">
    <location>
        <begin position="329"/>
        <end position="348"/>
    </location>
</feature>
<comment type="caution">
    <text evidence="9">Lacks conserved residue(s) required for the propagation of feature annotation.</text>
</comment>
<accession>A0A6G1HIZ3</accession>
<dbReference type="GO" id="GO:0005247">
    <property type="term" value="F:voltage-gated chloride channel activity"/>
    <property type="evidence" value="ECO:0007669"/>
    <property type="project" value="TreeGrafter"/>
</dbReference>
<evidence type="ECO:0000256" key="6">
    <source>
        <dbReference type="ARBA" id="ARBA00023136"/>
    </source>
</evidence>
<dbReference type="SUPFAM" id="SSF54631">
    <property type="entry name" value="CBS-domain pair"/>
    <property type="match status" value="1"/>
</dbReference>
<evidence type="ECO:0000256" key="5">
    <source>
        <dbReference type="ARBA" id="ARBA00023065"/>
    </source>
</evidence>
<dbReference type="PANTHER" id="PTHR45711">
    <property type="entry name" value="CHLORIDE CHANNEL PROTEIN"/>
    <property type="match status" value="1"/>
</dbReference>
<dbReference type="PANTHER" id="PTHR45711:SF3">
    <property type="entry name" value="CLC CHANNEL"/>
    <property type="match status" value="1"/>
</dbReference>
<organism evidence="11 12">
    <name type="scientific">Trichodelitschia bisporula</name>
    <dbReference type="NCBI Taxonomy" id="703511"/>
    <lineage>
        <taxon>Eukaryota</taxon>
        <taxon>Fungi</taxon>
        <taxon>Dikarya</taxon>
        <taxon>Ascomycota</taxon>
        <taxon>Pezizomycotina</taxon>
        <taxon>Dothideomycetes</taxon>
        <taxon>Dothideomycetes incertae sedis</taxon>
        <taxon>Phaeotrichales</taxon>
        <taxon>Phaeotrichaceae</taxon>
        <taxon>Trichodelitschia</taxon>
    </lineage>
</organism>
<evidence type="ECO:0000256" key="7">
    <source>
        <dbReference type="ARBA" id="ARBA00023214"/>
    </source>
</evidence>
<keyword evidence="7 9" id="KW-0868">Chloride</keyword>
<dbReference type="SMART" id="SM00116">
    <property type="entry name" value="CBS"/>
    <property type="match status" value="1"/>
</dbReference>
<dbReference type="Gene3D" id="3.90.1280.20">
    <property type="match status" value="1"/>
</dbReference>
<feature type="transmembrane region" description="Helical" evidence="9">
    <location>
        <begin position="242"/>
        <end position="260"/>
    </location>
</feature>
<evidence type="ECO:0000313" key="12">
    <source>
        <dbReference type="Proteomes" id="UP000799640"/>
    </source>
</evidence>